<evidence type="ECO:0000259" key="13">
    <source>
        <dbReference type="PROSITE" id="PS50894"/>
    </source>
</evidence>
<dbReference type="InterPro" id="IPR003594">
    <property type="entry name" value="HATPase_dom"/>
</dbReference>
<comment type="catalytic activity">
    <reaction evidence="1">
        <text>ATP + protein L-histidine = ADP + protein N-phospho-L-histidine.</text>
        <dbReference type="EC" id="2.7.13.3"/>
    </reaction>
</comment>
<dbReference type="Pfam" id="PF01627">
    <property type="entry name" value="Hpt"/>
    <property type="match status" value="1"/>
</dbReference>
<dbReference type="InterPro" id="IPR051315">
    <property type="entry name" value="Bact_Chemotaxis_CheA"/>
</dbReference>
<feature type="compositionally biased region" description="Low complexity" evidence="10">
    <location>
        <begin position="211"/>
        <end position="224"/>
    </location>
</feature>
<dbReference type="InterPro" id="IPR004358">
    <property type="entry name" value="Sig_transdc_His_kin-like_C"/>
</dbReference>
<dbReference type="Gene3D" id="2.30.30.40">
    <property type="entry name" value="SH3 Domains"/>
    <property type="match status" value="1"/>
</dbReference>
<feature type="region of interest" description="Disordered" evidence="10">
    <location>
        <begin position="130"/>
        <end position="161"/>
    </location>
</feature>
<evidence type="ECO:0000313" key="15">
    <source>
        <dbReference type="Proteomes" id="UP000199603"/>
    </source>
</evidence>
<dbReference type="Pfam" id="PF01584">
    <property type="entry name" value="CheW"/>
    <property type="match status" value="1"/>
</dbReference>
<dbReference type="GO" id="GO:0005737">
    <property type="term" value="C:cytoplasm"/>
    <property type="evidence" value="ECO:0007669"/>
    <property type="project" value="InterPro"/>
</dbReference>
<dbReference type="PROSITE" id="PS50851">
    <property type="entry name" value="CHEW"/>
    <property type="match status" value="1"/>
</dbReference>
<dbReference type="SUPFAM" id="SSF47226">
    <property type="entry name" value="Histidine-containing phosphotransfer domain, HPT domain"/>
    <property type="match status" value="1"/>
</dbReference>
<dbReference type="PROSITE" id="PS50109">
    <property type="entry name" value="HIS_KIN"/>
    <property type="match status" value="1"/>
</dbReference>
<dbReference type="Pfam" id="PF02518">
    <property type="entry name" value="HATPase_c"/>
    <property type="match status" value="1"/>
</dbReference>
<dbReference type="InterPro" id="IPR036641">
    <property type="entry name" value="HPT_dom_sf"/>
</dbReference>
<accession>A0A1G6W6X2</accession>
<dbReference type="SMART" id="SM00260">
    <property type="entry name" value="CheW"/>
    <property type="match status" value="1"/>
</dbReference>
<dbReference type="InterPro" id="IPR036890">
    <property type="entry name" value="HATPase_C_sf"/>
</dbReference>
<dbReference type="PANTHER" id="PTHR43395:SF1">
    <property type="entry name" value="CHEMOTAXIS PROTEIN CHEA"/>
    <property type="match status" value="1"/>
</dbReference>
<evidence type="ECO:0000256" key="2">
    <source>
        <dbReference type="ARBA" id="ARBA00012438"/>
    </source>
</evidence>
<dbReference type="RefSeq" id="WP_091241901.1">
    <property type="nucleotide sequence ID" value="NZ_FNAG01000004.1"/>
</dbReference>
<dbReference type="SUPFAM" id="SSF55874">
    <property type="entry name" value="ATPase domain of HSP90 chaperone/DNA topoisomerase II/histidine kinase"/>
    <property type="match status" value="1"/>
</dbReference>
<dbReference type="InterPro" id="IPR036061">
    <property type="entry name" value="CheW-like_dom_sf"/>
</dbReference>
<dbReference type="OrthoDB" id="9803176at2"/>
<feature type="modified residue" description="Phosphohistidine" evidence="9">
    <location>
        <position position="47"/>
    </location>
</feature>
<evidence type="ECO:0000256" key="1">
    <source>
        <dbReference type="ARBA" id="ARBA00000085"/>
    </source>
</evidence>
<evidence type="ECO:0000259" key="11">
    <source>
        <dbReference type="PROSITE" id="PS50109"/>
    </source>
</evidence>
<dbReference type="Gene3D" id="3.30.565.10">
    <property type="entry name" value="Histidine kinase-like ATPase, C-terminal domain"/>
    <property type="match status" value="1"/>
</dbReference>
<comment type="function">
    <text evidence="8">Involved in the transmission of sensory signals from the chemoreceptors to the flagellar motors. CheA is autophosphorylated; it can transfer its phosphate group to either CheB or CheY.</text>
</comment>
<dbReference type="STRING" id="265719.SAMN04488509_104162"/>
<evidence type="ECO:0000256" key="7">
    <source>
        <dbReference type="ARBA" id="ARBA00023012"/>
    </source>
</evidence>
<keyword evidence="5" id="KW-0808">Transferase</keyword>
<protein>
    <recommendedName>
        <fullName evidence="3">Chemotaxis protein CheA</fullName>
        <ecNumber evidence="2">2.7.13.3</ecNumber>
    </recommendedName>
</protein>
<dbReference type="CDD" id="cd00731">
    <property type="entry name" value="CheA_reg"/>
    <property type="match status" value="1"/>
</dbReference>
<dbReference type="SUPFAM" id="SSF47384">
    <property type="entry name" value="Homodimeric domain of signal transducing histidine kinase"/>
    <property type="match status" value="1"/>
</dbReference>
<evidence type="ECO:0000256" key="10">
    <source>
        <dbReference type="SAM" id="MobiDB-lite"/>
    </source>
</evidence>
<keyword evidence="6 14" id="KW-0418">Kinase</keyword>
<keyword evidence="15" id="KW-1185">Reference proteome</keyword>
<dbReference type="GO" id="GO:0000155">
    <property type="term" value="F:phosphorelay sensor kinase activity"/>
    <property type="evidence" value="ECO:0007669"/>
    <property type="project" value="InterPro"/>
</dbReference>
<name>A0A1G6W6X2_9GAMM</name>
<dbReference type="InterPro" id="IPR004105">
    <property type="entry name" value="CheA-like_dim"/>
</dbReference>
<proteinExistence type="predicted"/>
<reference evidence="14 15" key="1">
    <citation type="submission" date="2016-10" db="EMBL/GenBank/DDBJ databases">
        <authorList>
            <person name="de Groot N.N."/>
        </authorList>
    </citation>
    <scope>NUCLEOTIDE SEQUENCE [LARGE SCALE GENOMIC DNA]</scope>
    <source>
        <strain evidence="14 15">DSM 16957</strain>
    </source>
</reference>
<feature type="compositionally biased region" description="Pro residues" evidence="10">
    <location>
        <begin position="141"/>
        <end position="151"/>
    </location>
</feature>
<dbReference type="PANTHER" id="PTHR43395">
    <property type="entry name" value="SENSOR HISTIDINE KINASE CHEA"/>
    <property type="match status" value="1"/>
</dbReference>
<dbReference type="CDD" id="cd00088">
    <property type="entry name" value="HPT"/>
    <property type="match status" value="1"/>
</dbReference>
<dbReference type="InterPro" id="IPR005467">
    <property type="entry name" value="His_kinase_dom"/>
</dbReference>
<evidence type="ECO:0000256" key="9">
    <source>
        <dbReference type="PROSITE-ProRule" id="PRU00110"/>
    </source>
</evidence>
<dbReference type="Gene3D" id="1.20.120.160">
    <property type="entry name" value="HPT domain"/>
    <property type="match status" value="1"/>
</dbReference>
<gene>
    <name evidence="14" type="ORF">SAMN04488509_104162</name>
</gene>
<dbReference type="Gene3D" id="1.10.287.560">
    <property type="entry name" value="Histidine kinase CheA-like, homodimeric domain"/>
    <property type="match status" value="1"/>
</dbReference>
<evidence type="ECO:0000313" key="14">
    <source>
        <dbReference type="EMBL" id="SDD61558.1"/>
    </source>
</evidence>
<feature type="domain" description="Histidine kinase" evidence="11">
    <location>
        <begin position="262"/>
        <end position="473"/>
    </location>
</feature>
<dbReference type="AlphaFoldDB" id="A0A1G6W6X2"/>
<dbReference type="Proteomes" id="UP000199603">
    <property type="component" value="Unassembled WGS sequence"/>
</dbReference>
<dbReference type="InterPro" id="IPR002545">
    <property type="entry name" value="CheW-lke_dom"/>
</dbReference>
<feature type="region of interest" description="Disordered" evidence="10">
    <location>
        <begin position="183"/>
        <end position="229"/>
    </location>
</feature>
<dbReference type="EC" id="2.7.13.3" evidence="2"/>
<evidence type="ECO:0000256" key="4">
    <source>
        <dbReference type="ARBA" id="ARBA00022553"/>
    </source>
</evidence>
<dbReference type="SUPFAM" id="SSF50341">
    <property type="entry name" value="CheW-like"/>
    <property type="match status" value="1"/>
</dbReference>
<feature type="domain" description="CheW-like" evidence="12">
    <location>
        <begin position="475"/>
        <end position="604"/>
    </location>
</feature>
<dbReference type="InterPro" id="IPR037006">
    <property type="entry name" value="CheA-like_homodim_sf"/>
</dbReference>
<evidence type="ECO:0000259" key="12">
    <source>
        <dbReference type="PROSITE" id="PS50851"/>
    </source>
</evidence>
<evidence type="ECO:0000256" key="6">
    <source>
        <dbReference type="ARBA" id="ARBA00022777"/>
    </source>
</evidence>
<dbReference type="GO" id="GO:0006935">
    <property type="term" value="P:chemotaxis"/>
    <property type="evidence" value="ECO:0007669"/>
    <property type="project" value="InterPro"/>
</dbReference>
<dbReference type="InterPro" id="IPR008207">
    <property type="entry name" value="Sig_transdc_His_kin_Hpt_dom"/>
</dbReference>
<dbReference type="EMBL" id="FNAG01000004">
    <property type="protein sequence ID" value="SDD61558.1"/>
    <property type="molecule type" value="Genomic_DNA"/>
</dbReference>
<dbReference type="PROSITE" id="PS50894">
    <property type="entry name" value="HPT"/>
    <property type="match status" value="1"/>
</dbReference>
<dbReference type="SMART" id="SM00387">
    <property type="entry name" value="HATPase_c"/>
    <property type="match status" value="1"/>
</dbReference>
<evidence type="ECO:0000256" key="3">
    <source>
        <dbReference type="ARBA" id="ARBA00021495"/>
    </source>
</evidence>
<organism evidence="14 15">
    <name type="scientific">Aquimonas voraii</name>
    <dbReference type="NCBI Taxonomy" id="265719"/>
    <lineage>
        <taxon>Bacteria</taxon>
        <taxon>Pseudomonadati</taxon>
        <taxon>Pseudomonadota</taxon>
        <taxon>Gammaproteobacteria</taxon>
        <taxon>Lysobacterales</taxon>
        <taxon>Lysobacteraceae</taxon>
        <taxon>Aquimonas</taxon>
    </lineage>
</organism>
<dbReference type="PRINTS" id="PR00344">
    <property type="entry name" value="BCTRLSENSOR"/>
</dbReference>
<keyword evidence="7" id="KW-0902">Two-component regulatory system</keyword>
<sequence length="604" mass="64271">MSGHDDIAADFLVEASEIAERLGDELVQLEMQPQDTNLLNAIFRGFHTIKGGASFLNFSPLVELCHGVEELFDLLRKGRLAVDGDLFDLAQGALDHLSGQLAALRSGAAAERAPDALLSAIRIAALPDSSPQAAPAAAPAKPAPKPAPAAPPAAAKAGTGESITEDEFEALVDMFQAAQQVPAGKATPLPASPVQAPGARAPAAPPPTAPPASAGPAAKAAPPAESSVRVDTKRLDGLMNLVGELVLARNRLKALRRRTRDEDMERAVSNLDVVTARLQAEVMRVRMQPVGRAFSRFPKVARDVARTLKKEVNVQLIGEETELDKNLVEALSDPLIHLVRNAIDHGIEAPDRRESIGKPRAGTLKLSAQQEGDHIVIIVADDGGGIDPDMLRTKAREKGLIDADTAARLSPTEALQLIFLPGFSTKEQATDISGRGVGMDVVKSKLAELNGQVLIESVRGEGTRFVIRVPLTLAILPTLMVTAAGRPYALPLSNVLEVFKYRESLVRFIDGHEVLDLRQQTFPLVFLRRWLGKPVSTEDAGVVVVQTQSRKLGIVVDQVRGREEVVVKPLPHSLRGLTGLAAATITGDGNLALILDVAGLQNAV</sequence>
<evidence type="ECO:0000256" key="5">
    <source>
        <dbReference type="ARBA" id="ARBA00022679"/>
    </source>
</evidence>
<dbReference type="Pfam" id="PF02895">
    <property type="entry name" value="H-kinase_dim"/>
    <property type="match status" value="1"/>
</dbReference>
<feature type="domain" description="HPt" evidence="13">
    <location>
        <begin position="1"/>
        <end position="104"/>
    </location>
</feature>
<dbReference type="SMART" id="SM01231">
    <property type="entry name" value="H-kinase_dim"/>
    <property type="match status" value="1"/>
</dbReference>
<dbReference type="FunFam" id="3.30.565.10:FF:000016">
    <property type="entry name" value="Chemotaxis protein CheA, putative"/>
    <property type="match status" value="1"/>
</dbReference>
<evidence type="ECO:0000256" key="8">
    <source>
        <dbReference type="ARBA" id="ARBA00035100"/>
    </source>
</evidence>
<keyword evidence="4 9" id="KW-0597">Phosphoprotein</keyword>
<dbReference type="InterPro" id="IPR036097">
    <property type="entry name" value="HisK_dim/P_sf"/>
</dbReference>
<dbReference type="CDD" id="cd16916">
    <property type="entry name" value="HATPase_CheA-like"/>
    <property type="match status" value="1"/>
</dbReference>
<dbReference type="SMART" id="SM00073">
    <property type="entry name" value="HPT"/>
    <property type="match status" value="1"/>
</dbReference>